<dbReference type="InterPro" id="IPR036034">
    <property type="entry name" value="PDZ_sf"/>
</dbReference>
<evidence type="ECO:0000313" key="3">
    <source>
        <dbReference type="Proteomes" id="UP001177670"/>
    </source>
</evidence>
<dbReference type="GO" id="GO:0042734">
    <property type="term" value="C:presynaptic membrane"/>
    <property type="evidence" value="ECO:0007669"/>
    <property type="project" value="TreeGrafter"/>
</dbReference>
<dbReference type="InterPro" id="IPR039032">
    <property type="entry name" value="Rim-like"/>
</dbReference>
<dbReference type="Pfam" id="PF17820">
    <property type="entry name" value="PDZ_6"/>
    <property type="match status" value="1"/>
</dbReference>
<dbReference type="Proteomes" id="UP001177670">
    <property type="component" value="Unassembled WGS sequence"/>
</dbReference>
<reference evidence="2" key="1">
    <citation type="submission" date="2021-10" db="EMBL/GenBank/DDBJ databases">
        <title>Melipona bicolor Genome sequencing and assembly.</title>
        <authorList>
            <person name="Araujo N.S."/>
            <person name="Arias M.C."/>
        </authorList>
    </citation>
    <scope>NUCLEOTIDE SEQUENCE</scope>
    <source>
        <strain evidence="2">USP_2M_L1-L4_2017</strain>
        <tissue evidence="2">Whole body</tissue>
    </source>
</reference>
<dbReference type="InterPro" id="IPR041489">
    <property type="entry name" value="PDZ_6"/>
</dbReference>
<dbReference type="AlphaFoldDB" id="A0AA40KXV4"/>
<dbReference type="EMBL" id="JAHYIQ010000001">
    <property type="protein sequence ID" value="KAK1136532.1"/>
    <property type="molecule type" value="Genomic_DNA"/>
</dbReference>
<dbReference type="GO" id="GO:0044325">
    <property type="term" value="F:transmembrane transporter binding"/>
    <property type="evidence" value="ECO:0007669"/>
    <property type="project" value="TreeGrafter"/>
</dbReference>
<dbReference type="SMART" id="SM00228">
    <property type="entry name" value="PDZ"/>
    <property type="match status" value="1"/>
</dbReference>
<dbReference type="GO" id="GO:0048791">
    <property type="term" value="P:calcium ion-regulated exocytosis of neurotransmitter"/>
    <property type="evidence" value="ECO:0007669"/>
    <property type="project" value="TreeGrafter"/>
</dbReference>
<evidence type="ECO:0000313" key="2">
    <source>
        <dbReference type="EMBL" id="KAK1136532.1"/>
    </source>
</evidence>
<dbReference type="PROSITE" id="PS50106">
    <property type="entry name" value="PDZ"/>
    <property type="match status" value="1"/>
</dbReference>
<organism evidence="2 3">
    <name type="scientific">Melipona bicolor</name>
    <dbReference type="NCBI Taxonomy" id="60889"/>
    <lineage>
        <taxon>Eukaryota</taxon>
        <taxon>Metazoa</taxon>
        <taxon>Ecdysozoa</taxon>
        <taxon>Arthropoda</taxon>
        <taxon>Hexapoda</taxon>
        <taxon>Insecta</taxon>
        <taxon>Pterygota</taxon>
        <taxon>Neoptera</taxon>
        <taxon>Endopterygota</taxon>
        <taxon>Hymenoptera</taxon>
        <taxon>Apocrita</taxon>
        <taxon>Aculeata</taxon>
        <taxon>Apoidea</taxon>
        <taxon>Anthophila</taxon>
        <taxon>Apidae</taxon>
        <taxon>Melipona</taxon>
    </lineage>
</organism>
<keyword evidence="3" id="KW-1185">Reference proteome</keyword>
<sequence>MEERARVASIPSLNIHPLFTAAGFGLRVVGGKTGTDGRTFAYVMWTVPDGPAAKAGVQRGDKVLEWGGVSLVDRSFEEVVQITERADDVVDLVIEHAADT</sequence>
<accession>A0AA40KXV4</accession>
<dbReference type="PANTHER" id="PTHR12157">
    <property type="entry name" value="REGULATING SYNAPTIC MEMBRANE EXOCYTOSIS PROTEIN"/>
    <property type="match status" value="1"/>
</dbReference>
<name>A0AA40KXV4_9HYME</name>
<dbReference type="GO" id="GO:0050806">
    <property type="term" value="P:positive regulation of synaptic transmission"/>
    <property type="evidence" value="ECO:0007669"/>
    <property type="project" value="TreeGrafter"/>
</dbReference>
<protein>
    <recommendedName>
        <fullName evidence="1">PDZ domain-containing protein</fullName>
    </recommendedName>
</protein>
<evidence type="ECO:0000259" key="1">
    <source>
        <dbReference type="PROSITE" id="PS50106"/>
    </source>
</evidence>
<dbReference type="PANTHER" id="PTHR12157:SF24">
    <property type="entry name" value="FIFE, ISOFORM D"/>
    <property type="match status" value="1"/>
</dbReference>
<proteinExistence type="predicted"/>
<comment type="caution">
    <text evidence="2">The sequence shown here is derived from an EMBL/GenBank/DDBJ whole genome shotgun (WGS) entry which is preliminary data.</text>
</comment>
<dbReference type="Gene3D" id="2.30.42.10">
    <property type="match status" value="1"/>
</dbReference>
<dbReference type="GO" id="GO:0031267">
    <property type="term" value="F:small GTPase binding"/>
    <property type="evidence" value="ECO:0007669"/>
    <property type="project" value="InterPro"/>
</dbReference>
<dbReference type="InterPro" id="IPR001478">
    <property type="entry name" value="PDZ"/>
</dbReference>
<feature type="domain" description="PDZ" evidence="1">
    <location>
        <begin position="12"/>
        <end position="98"/>
    </location>
</feature>
<dbReference type="GO" id="GO:0042391">
    <property type="term" value="P:regulation of membrane potential"/>
    <property type="evidence" value="ECO:0007669"/>
    <property type="project" value="TreeGrafter"/>
</dbReference>
<dbReference type="GO" id="GO:0048788">
    <property type="term" value="C:cytoskeleton of presynaptic active zone"/>
    <property type="evidence" value="ECO:0007669"/>
    <property type="project" value="TreeGrafter"/>
</dbReference>
<dbReference type="SUPFAM" id="SSF50156">
    <property type="entry name" value="PDZ domain-like"/>
    <property type="match status" value="1"/>
</dbReference>
<dbReference type="GO" id="GO:0048167">
    <property type="term" value="P:regulation of synaptic plasticity"/>
    <property type="evidence" value="ECO:0007669"/>
    <property type="project" value="TreeGrafter"/>
</dbReference>
<gene>
    <name evidence="2" type="ORF">K0M31_001083</name>
</gene>